<organism evidence="2 3">
    <name type="scientific">Linnemannia schmuckeri</name>
    <dbReference type="NCBI Taxonomy" id="64567"/>
    <lineage>
        <taxon>Eukaryota</taxon>
        <taxon>Fungi</taxon>
        <taxon>Fungi incertae sedis</taxon>
        <taxon>Mucoromycota</taxon>
        <taxon>Mortierellomycotina</taxon>
        <taxon>Mortierellomycetes</taxon>
        <taxon>Mortierellales</taxon>
        <taxon>Mortierellaceae</taxon>
        <taxon>Linnemannia</taxon>
    </lineage>
</organism>
<feature type="region of interest" description="Disordered" evidence="1">
    <location>
        <begin position="231"/>
        <end position="256"/>
    </location>
</feature>
<feature type="compositionally biased region" description="Low complexity" evidence="1">
    <location>
        <begin position="231"/>
        <end position="248"/>
    </location>
</feature>
<dbReference type="Proteomes" id="UP000748756">
    <property type="component" value="Unassembled WGS sequence"/>
</dbReference>
<evidence type="ECO:0000313" key="3">
    <source>
        <dbReference type="Proteomes" id="UP000748756"/>
    </source>
</evidence>
<proteinExistence type="predicted"/>
<protein>
    <recommendedName>
        <fullName evidence="4">F-box domain-containing protein</fullName>
    </recommendedName>
</protein>
<evidence type="ECO:0000313" key="2">
    <source>
        <dbReference type="EMBL" id="KAF9138636.1"/>
    </source>
</evidence>
<evidence type="ECO:0000256" key="1">
    <source>
        <dbReference type="SAM" id="MobiDB-lite"/>
    </source>
</evidence>
<feature type="region of interest" description="Disordered" evidence="1">
    <location>
        <begin position="92"/>
        <end position="169"/>
    </location>
</feature>
<name>A0A9P5RS44_9FUNG</name>
<evidence type="ECO:0008006" key="4">
    <source>
        <dbReference type="Google" id="ProtNLM"/>
    </source>
</evidence>
<feature type="region of interest" description="Disordered" evidence="1">
    <location>
        <begin position="665"/>
        <end position="708"/>
    </location>
</feature>
<gene>
    <name evidence="2" type="ORF">BG015_002315</name>
</gene>
<sequence length="708" mass="77433">MTPPRQEPTTSSITTSRQVMDIPEIRALIAEQMELDTLCSAALVSRAWRDTCMPLIWNNISWTSQVNERPTPEALLANAHLVRTVTIFTMKLDAPSSGGSGTGDSGDGGDGRREAEEGTETGTATGSAMEVVGGGLASGESVGINETAPAGEPREAQIGETTKPGGGFPFAPCRRIEELNLQLNIRQAPLWDHLTDLVKYNPGLKTLSVFLSGVPPTLEFMQTLARINTSSPFSPPSTSYTSPSSPHGSGTGTGNEGLKTFMTMFLDLNKQTTEALLDLATKLESLQLNGATTVDPGSLDRWPVFPNLVVLKLGLSSGITPYHQLQIIQRCPQLQSLAWDLEESAATGPLTYDGPQNPTPDTTAYYNYRFPTTAVCQLFQPMFCPQLEKLSITYPALSDPELARVVEACPRLTLFEVFETGFGARAFHAMTRHFVHLTRLDIRRCSGVTSPMAQQILTSCRRLVFFCGDALHARDIVGLQPQQSQEINADGTVQSPQEQQLRPQDWVCTDLTWLTLYICGLENAPPTWLPIVLTQLARLTSLDFLTISPTGPEFDGTKDGLPLTLSSGLSTLSTLTNLERFCFHGLAQEMREEDVQWMVDSWPRLVRVEGVVHPERERRMVIEPIMRREGIEVCGYFGDDDEDVLGLHVIASEDEYGDEIDFGGQEDMMEDEAVLEGLGGAADQLAEGTPPPPSALPQETQDQDQDDA</sequence>
<dbReference type="OrthoDB" id="2448743at2759"/>
<dbReference type="EMBL" id="JAAAUQ010001453">
    <property type="protein sequence ID" value="KAF9138636.1"/>
    <property type="molecule type" value="Genomic_DNA"/>
</dbReference>
<comment type="caution">
    <text evidence="2">The sequence shown here is derived from an EMBL/GenBank/DDBJ whole genome shotgun (WGS) entry which is preliminary data.</text>
</comment>
<accession>A0A9P5RS44</accession>
<reference evidence="2" key="1">
    <citation type="journal article" date="2020" name="Fungal Divers.">
        <title>Resolving the Mortierellaceae phylogeny through synthesis of multi-gene phylogenetics and phylogenomics.</title>
        <authorList>
            <person name="Vandepol N."/>
            <person name="Liber J."/>
            <person name="Desiro A."/>
            <person name="Na H."/>
            <person name="Kennedy M."/>
            <person name="Barry K."/>
            <person name="Grigoriev I.V."/>
            <person name="Miller A.N."/>
            <person name="O'Donnell K."/>
            <person name="Stajich J.E."/>
            <person name="Bonito G."/>
        </authorList>
    </citation>
    <scope>NUCLEOTIDE SEQUENCE</scope>
    <source>
        <strain evidence="2">NRRL 6426</strain>
    </source>
</reference>
<dbReference type="Gene3D" id="3.80.10.10">
    <property type="entry name" value="Ribonuclease Inhibitor"/>
    <property type="match status" value="1"/>
</dbReference>
<keyword evidence="3" id="KW-1185">Reference proteome</keyword>
<dbReference type="AlphaFoldDB" id="A0A9P5RS44"/>
<dbReference type="InterPro" id="IPR032675">
    <property type="entry name" value="LRR_dom_sf"/>
</dbReference>
<dbReference type="SUPFAM" id="SSF52047">
    <property type="entry name" value="RNI-like"/>
    <property type="match status" value="1"/>
</dbReference>
<feature type="compositionally biased region" description="Gly residues" evidence="1">
    <location>
        <begin position="98"/>
        <end position="108"/>
    </location>
</feature>